<gene>
    <name evidence="1" type="ORF">CYMTET_32508</name>
</gene>
<organism evidence="1 2">
    <name type="scientific">Cymbomonas tetramitiformis</name>
    <dbReference type="NCBI Taxonomy" id="36881"/>
    <lineage>
        <taxon>Eukaryota</taxon>
        <taxon>Viridiplantae</taxon>
        <taxon>Chlorophyta</taxon>
        <taxon>Pyramimonadophyceae</taxon>
        <taxon>Pyramimonadales</taxon>
        <taxon>Pyramimonadaceae</taxon>
        <taxon>Cymbomonas</taxon>
    </lineage>
</organism>
<keyword evidence="2" id="KW-1185">Reference proteome</keyword>
<dbReference type="Proteomes" id="UP001190700">
    <property type="component" value="Unassembled WGS sequence"/>
</dbReference>
<reference evidence="1 2" key="1">
    <citation type="journal article" date="2015" name="Genome Biol. Evol.">
        <title>Comparative Genomics of a Bacterivorous Green Alga Reveals Evolutionary Causalities and Consequences of Phago-Mixotrophic Mode of Nutrition.</title>
        <authorList>
            <person name="Burns J.A."/>
            <person name="Paasch A."/>
            <person name="Narechania A."/>
            <person name="Kim E."/>
        </authorList>
    </citation>
    <scope>NUCLEOTIDE SEQUENCE [LARGE SCALE GENOMIC DNA]</scope>
    <source>
        <strain evidence="1 2">PLY_AMNH</strain>
    </source>
</reference>
<accession>A0AAE0FEX9</accession>
<evidence type="ECO:0000313" key="1">
    <source>
        <dbReference type="EMBL" id="KAK3258445.1"/>
    </source>
</evidence>
<comment type="caution">
    <text evidence="1">The sequence shown here is derived from an EMBL/GenBank/DDBJ whole genome shotgun (WGS) entry which is preliminary data.</text>
</comment>
<evidence type="ECO:0000313" key="2">
    <source>
        <dbReference type="Proteomes" id="UP001190700"/>
    </source>
</evidence>
<dbReference type="EMBL" id="LGRX02019529">
    <property type="protein sequence ID" value="KAK3258445.1"/>
    <property type="molecule type" value="Genomic_DNA"/>
</dbReference>
<sequence length="208" mass="22993">MATPLCALLQRSAWPFGLMAKILVPGVGHGLSRSTNVNSTTFLPRDFSLSCDLVPHDCLRFGGVQVLHNGTYLVTCGFTPSEFTAAPADGGNVWKLYLIDSQCKVLWKMYAPYPTSIPAVHDPSVPNFEQGAVMYNAMIETVRHPSFGNFYSTYVPPNHPALRGNASLYADSKECSSAVWDKLVQSPFKYTGSQTKKMPSKWMDMSDW</sequence>
<dbReference type="AlphaFoldDB" id="A0AAE0FEX9"/>
<protein>
    <submittedName>
        <fullName evidence="1">Uncharacterized protein</fullName>
    </submittedName>
</protein>
<name>A0AAE0FEX9_9CHLO</name>
<proteinExistence type="predicted"/>